<evidence type="ECO:0000256" key="2">
    <source>
        <dbReference type="ARBA" id="ARBA00022598"/>
    </source>
</evidence>
<keyword evidence="4 8" id="KW-0067">ATP-binding</keyword>
<comment type="subcellular location">
    <subcellularLocation>
        <location evidence="8">Cytoplasm</location>
    </subcellularLocation>
</comment>
<proteinExistence type="inferred from homology"/>
<dbReference type="Gene3D" id="3.40.50.620">
    <property type="entry name" value="HUPs"/>
    <property type="match status" value="2"/>
</dbReference>
<dbReference type="InterPro" id="IPR033705">
    <property type="entry name" value="Anticodon_Ia_Val"/>
</dbReference>
<evidence type="ECO:0000256" key="5">
    <source>
        <dbReference type="ARBA" id="ARBA00022917"/>
    </source>
</evidence>
<comment type="catalytic activity">
    <reaction evidence="7 8">
        <text>tRNA(Val) + L-valine + ATP = L-valyl-tRNA(Val) + AMP + diphosphate</text>
        <dbReference type="Rhea" id="RHEA:10704"/>
        <dbReference type="Rhea" id="RHEA-COMP:9672"/>
        <dbReference type="Rhea" id="RHEA-COMP:9708"/>
        <dbReference type="ChEBI" id="CHEBI:30616"/>
        <dbReference type="ChEBI" id="CHEBI:33019"/>
        <dbReference type="ChEBI" id="CHEBI:57762"/>
        <dbReference type="ChEBI" id="CHEBI:78442"/>
        <dbReference type="ChEBI" id="CHEBI:78537"/>
        <dbReference type="ChEBI" id="CHEBI:456215"/>
        <dbReference type="EC" id="6.1.1.9"/>
    </reaction>
</comment>
<evidence type="ECO:0000256" key="6">
    <source>
        <dbReference type="ARBA" id="ARBA00023146"/>
    </source>
</evidence>
<reference evidence="11" key="1">
    <citation type="submission" date="2022-05" db="EMBL/GenBank/DDBJ databases">
        <title>Impact of host demography and evolutionary history on endosymbiont molecular evolution: a test in carpenter ants (Genus Camponotus) and their Blochmannia endosymbionts.</title>
        <authorList>
            <person name="Manthey J.D."/>
            <person name="Giron J.C."/>
            <person name="Hruska J.P."/>
        </authorList>
    </citation>
    <scope>NUCLEOTIDE SEQUENCE</scope>
    <source>
        <strain evidence="11">C-006</strain>
    </source>
</reference>
<evidence type="ECO:0000256" key="3">
    <source>
        <dbReference type="ARBA" id="ARBA00022741"/>
    </source>
</evidence>
<evidence type="ECO:0000313" key="12">
    <source>
        <dbReference type="Proteomes" id="UP001056834"/>
    </source>
</evidence>
<dbReference type="InterPro" id="IPR013155">
    <property type="entry name" value="M/V/L/I-tRNA-synth_anticd-bd"/>
</dbReference>
<keyword evidence="6 8" id="KW-0030">Aminoacyl-tRNA synthetase</keyword>
<organism evidence="11 12">
    <name type="scientific">Candidatus Blochmannia ocreatus</name>
    <name type="common">nom. nud.</name>
    <dbReference type="NCBI Taxonomy" id="251538"/>
    <lineage>
        <taxon>Bacteria</taxon>
        <taxon>Pseudomonadati</taxon>
        <taxon>Pseudomonadota</taxon>
        <taxon>Gammaproteobacteria</taxon>
        <taxon>Enterobacterales</taxon>
        <taxon>Enterobacteriaceae</taxon>
        <taxon>ant endosymbionts</taxon>
        <taxon>Candidatus Blochmanniella</taxon>
    </lineage>
</organism>
<dbReference type="EC" id="6.1.1.9" evidence="8"/>
<dbReference type="GO" id="GO:0004832">
    <property type="term" value="F:valine-tRNA ligase activity"/>
    <property type="evidence" value="ECO:0007669"/>
    <property type="project" value="UniProtKB-EC"/>
</dbReference>
<protein>
    <recommendedName>
        <fullName evidence="8">Valine--tRNA ligase</fullName>
        <ecNumber evidence="8">6.1.1.9</ecNumber>
    </recommendedName>
    <alternativeName>
        <fullName evidence="8">Valyl-tRNA synthetase</fullName>
        <shortName evidence="8">ValRS</shortName>
    </alternativeName>
</protein>
<dbReference type="HAMAP" id="MF_02004">
    <property type="entry name" value="Val_tRNA_synth_type1"/>
    <property type="match status" value="1"/>
</dbReference>
<feature type="domain" description="Aminoacyl-tRNA synthetase class Ia" evidence="9">
    <location>
        <begin position="14"/>
        <end position="645"/>
    </location>
</feature>
<keyword evidence="12" id="KW-1185">Reference proteome</keyword>
<accession>A0ABY4T041</accession>
<dbReference type="PRINTS" id="PR00986">
    <property type="entry name" value="TRNASYNTHVAL"/>
</dbReference>
<dbReference type="EMBL" id="CP097762">
    <property type="protein sequence ID" value="URJ25444.1"/>
    <property type="molecule type" value="Genomic_DNA"/>
</dbReference>
<dbReference type="PANTHER" id="PTHR11946:SF93">
    <property type="entry name" value="VALINE--TRNA LIGASE, CHLOROPLASTIC_MITOCHONDRIAL 2"/>
    <property type="match status" value="1"/>
</dbReference>
<evidence type="ECO:0000256" key="1">
    <source>
        <dbReference type="ARBA" id="ARBA00022490"/>
    </source>
</evidence>
<dbReference type="PROSITE" id="PS00178">
    <property type="entry name" value="AA_TRNA_LIGASE_I"/>
    <property type="match status" value="1"/>
</dbReference>
<feature type="short sequence motif" description="'HIGH' region" evidence="8">
    <location>
        <begin position="43"/>
        <end position="53"/>
    </location>
</feature>
<feature type="binding site" evidence="8">
    <location>
        <position position="571"/>
    </location>
    <ligand>
        <name>ATP</name>
        <dbReference type="ChEBI" id="CHEBI:30616"/>
    </ligand>
</feature>
<sequence>MEKIYNPKTIEESIYNFWDTGNYFSSHNGNVSQENYCIMMPPPNITGQLHLGHAFQHTIMDILIRYNRMMGKNTLWQTGTDHAGIATQILMENKIYNDTGKTKDNYTRDEFIEKIWEWKKELEISIIYQMKRLGNSIDWKRKRFTMDAEMSYAVREAFIKMYKKNLIYKGKKLVNWDTKLQTAISDLEVTNKQMHGHMWYIYYPLDHDNYYYQRYINNHSSKKENIKHLIIATTRPETIFGDTAIAVHPEDTRYNKLIGLYVTIPIINRRIPIIADDNVDMLKGTGCVKITPAHDFNDYIIGKKHKLPMINIMSLTGKILEHPEFFYDHHGDIQKKTSCSIPKKFHNLNINDARIKIVAEFNKLKLLHKIEPCHNMMIPCNNRTGTIIEPILTDQWYIRTKNLAKQAIDAVENNLINFVPEQYKNMYFSWMHNVQDWCISRQIWWGHKIPVWYGDNNQIYVGHCEQDIRIKNKLNDSIHLNRDNDVLDTWFSSSLWTFASLGWPINTDLLHTFHPTNIIISGFDIIFFWIARMIMLTMNLIKNHKGIAQIPFKTVYITGLIRDEFGKKMSKSKGNTIDPLDIIDGISIKNLLKKRTTNVLQPQLIQEITKCTKKQFPNGIKPYGADSLRFTLMALSSSGRDIHWDMKRLAGYHNFCNKLWNASHYVLTHTKNKNCGFSGEKKTFSLADRWIMTKFHQTIQQFHKQLEIYRFDKIASILHEFIWHQFCDWYIEFTKPILHNGSKSELCGTRYTLITLLELILKLAHPVIPFITEKIWQKTKIITGNSEKTITLQPFPKYDVSAIDKESIIDFEWIQHIISTIRTVRMQMNITHKAALQIAFQHASSKIIKRITNNYNILCKLAHLKNIDINPTYQNHSQHVNISVDTTKLLVYIPHTFNKKIKLNQLHKELELINNKITVIQTLLKNDNFLKQAPSTIILNKKTLLNNYKKTKKQLYEQLLTIQKTS</sequence>
<comment type="domain">
    <text evidence="8">ValRS has two distinct active sites: one for aminoacylation and one for editing. The misactivated threonine is translocated from the active site to the editing site.</text>
</comment>
<dbReference type="SUPFAM" id="SSF52374">
    <property type="entry name" value="Nucleotidylyl transferase"/>
    <property type="match status" value="1"/>
</dbReference>
<dbReference type="InterPro" id="IPR014729">
    <property type="entry name" value="Rossmann-like_a/b/a_fold"/>
</dbReference>
<name>A0ABY4T041_9ENTR</name>
<dbReference type="Pfam" id="PF08264">
    <property type="entry name" value="Anticodon_1"/>
    <property type="match status" value="1"/>
</dbReference>
<evidence type="ECO:0000256" key="4">
    <source>
        <dbReference type="ARBA" id="ARBA00022840"/>
    </source>
</evidence>
<comment type="function">
    <text evidence="8">Catalyzes the attachment of valine to tRNA(Val). As ValRS can inadvertently accommodate and process structurally similar amino acids such as threonine, to avoid such errors, it has a 'posttransfer' editing activity that hydrolyzes mischarged Thr-tRNA(Val) in a tRNA-dependent manner.</text>
</comment>
<evidence type="ECO:0000256" key="7">
    <source>
        <dbReference type="ARBA" id="ARBA00047552"/>
    </source>
</evidence>
<dbReference type="Pfam" id="PF00133">
    <property type="entry name" value="tRNA-synt_1"/>
    <property type="match status" value="1"/>
</dbReference>
<dbReference type="NCBIfam" id="NF004349">
    <property type="entry name" value="PRK05729.1"/>
    <property type="match status" value="1"/>
</dbReference>
<keyword evidence="1 8" id="KW-0963">Cytoplasm</keyword>
<dbReference type="NCBIfam" id="TIGR00422">
    <property type="entry name" value="valS"/>
    <property type="match status" value="1"/>
</dbReference>
<keyword evidence="5 8" id="KW-0648">Protein biosynthesis</keyword>
<dbReference type="SUPFAM" id="SSF47323">
    <property type="entry name" value="Anticodon-binding domain of a subclass of class I aminoacyl-tRNA synthetases"/>
    <property type="match status" value="1"/>
</dbReference>
<gene>
    <name evidence="8" type="primary">valS</name>
    <name evidence="11" type="ORF">M9405_00055</name>
</gene>
<dbReference type="Gene3D" id="3.90.740.10">
    <property type="entry name" value="Valyl/Leucyl/Isoleucyl-tRNA synthetase, editing domain"/>
    <property type="match status" value="1"/>
</dbReference>
<feature type="short sequence motif" description="'KMSKS' region" evidence="8">
    <location>
        <begin position="568"/>
        <end position="572"/>
    </location>
</feature>
<keyword evidence="2 8" id="KW-0436">Ligase</keyword>
<dbReference type="InterPro" id="IPR010978">
    <property type="entry name" value="tRNA-bd_arm"/>
</dbReference>
<dbReference type="SUPFAM" id="SSF50677">
    <property type="entry name" value="ValRS/IleRS/LeuRS editing domain"/>
    <property type="match status" value="1"/>
</dbReference>
<dbReference type="PANTHER" id="PTHR11946">
    <property type="entry name" value="VALYL-TRNA SYNTHETASES"/>
    <property type="match status" value="1"/>
</dbReference>
<evidence type="ECO:0000313" key="11">
    <source>
        <dbReference type="EMBL" id="URJ25444.1"/>
    </source>
</evidence>
<dbReference type="InterPro" id="IPR002300">
    <property type="entry name" value="aa-tRNA-synth_Ia"/>
</dbReference>
<evidence type="ECO:0000259" key="10">
    <source>
        <dbReference type="Pfam" id="PF08264"/>
    </source>
</evidence>
<dbReference type="InterPro" id="IPR009008">
    <property type="entry name" value="Val/Leu/Ile-tRNA-synth_edit"/>
</dbReference>
<feature type="domain" description="Methionyl/Valyl/Leucyl/Isoleucyl-tRNA synthetase anticodon-binding" evidence="10">
    <location>
        <begin position="688"/>
        <end position="838"/>
    </location>
</feature>
<keyword evidence="8" id="KW-0175">Coiled coil</keyword>
<dbReference type="CDD" id="cd07962">
    <property type="entry name" value="Anticodon_Ia_Val"/>
    <property type="match status" value="1"/>
</dbReference>
<keyword evidence="3 8" id="KW-0547">Nucleotide-binding</keyword>
<dbReference type="CDD" id="cd00817">
    <property type="entry name" value="ValRS_core"/>
    <property type="match status" value="1"/>
</dbReference>
<comment type="subunit">
    <text evidence="8">Monomer.</text>
</comment>
<comment type="similarity">
    <text evidence="8">Belongs to the class-I aminoacyl-tRNA synthetase family. ValS type 1 subfamily.</text>
</comment>
<evidence type="ECO:0000259" key="9">
    <source>
        <dbReference type="Pfam" id="PF00133"/>
    </source>
</evidence>
<dbReference type="SUPFAM" id="SSF46589">
    <property type="entry name" value="tRNA-binding arm"/>
    <property type="match status" value="1"/>
</dbReference>
<dbReference type="InterPro" id="IPR001412">
    <property type="entry name" value="aa-tRNA-synth_I_CS"/>
</dbReference>
<evidence type="ECO:0000256" key="8">
    <source>
        <dbReference type="HAMAP-Rule" id="MF_02004"/>
    </source>
</evidence>
<dbReference type="Gene3D" id="1.10.730.10">
    <property type="entry name" value="Isoleucyl-tRNA Synthetase, Domain 1"/>
    <property type="match status" value="1"/>
</dbReference>
<comment type="domain">
    <text evidence="8">The C-terminal coiled-coil domain is crucial for aminoacylation activity.</text>
</comment>
<dbReference type="RefSeq" id="WP_250223575.1">
    <property type="nucleotide sequence ID" value="NZ_CP097762.1"/>
</dbReference>
<dbReference type="Proteomes" id="UP001056834">
    <property type="component" value="Chromosome"/>
</dbReference>
<dbReference type="InterPro" id="IPR009080">
    <property type="entry name" value="tRNAsynth_Ia_anticodon-bd"/>
</dbReference>
<dbReference type="InterPro" id="IPR002303">
    <property type="entry name" value="Valyl-tRNA_ligase"/>
</dbReference>